<evidence type="ECO:0000256" key="1">
    <source>
        <dbReference type="SAM" id="MobiDB-lite"/>
    </source>
</evidence>
<protein>
    <submittedName>
        <fullName evidence="2">Uncharacterized protein</fullName>
    </submittedName>
</protein>
<name>W0FTP4_9ACTN</name>
<proteinExistence type="predicted"/>
<dbReference type="AlphaFoldDB" id="W0FTP4"/>
<keyword evidence="2" id="KW-0614">Plasmid</keyword>
<dbReference type="EMBL" id="KF501372">
    <property type="protein sequence ID" value="AHF46233.1"/>
    <property type="molecule type" value="Genomic_DNA"/>
</dbReference>
<geneLocation type="plasmid" evidence="2">
    <name>pZL1</name>
</geneLocation>
<sequence>MAPQPAPPLETRRGAAMDQITTHPISFLRWSRDGGMTSVVEYPAGTPRERITTWRERVAANGGAVTEVYAPNPTPPASAESRARFRQKMEDARAARLSKS</sequence>
<accession>W0FTP4</accession>
<reference evidence="2" key="1">
    <citation type="submission" date="2013-08" db="EMBL/GenBank/DDBJ databases">
        <title>Two distinct conjugal transfer systems on Streptomyces plasmid pZL1.</title>
        <authorList>
            <person name="Zhao L."/>
            <person name="Zhong L."/>
            <person name="Qin Z."/>
        </authorList>
    </citation>
    <scope>NUCLEOTIDE SEQUENCE</scope>
    <source>
        <strain evidence="2">14R-10</strain>
        <plasmid evidence="2">pZL1</plasmid>
    </source>
</reference>
<evidence type="ECO:0000313" key="2">
    <source>
        <dbReference type="EMBL" id="AHF46233.1"/>
    </source>
</evidence>
<feature type="compositionally biased region" description="Basic and acidic residues" evidence="1">
    <location>
        <begin position="81"/>
        <end position="94"/>
    </location>
</feature>
<gene>
    <name evidence="2" type="ORF">pZL1.68c</name>
</gene>
<feature type="region of interest" description="Disordered" evidence="1">
    <location>
        <begin position="66"/>
        <end position="100"/>
    </location>
</feature>
<organism evidence="2">
    <name type="scientific">Streptomyces sp. 14R-10</name>
    <dbReference type="NCBI Taxonomy" id="1442159"/>
    <lineage>
        <taxon>Bacteria</taxon>
        <taxon>Bacillati</taxon>
        <taxon>Actinomycetota</taxon>
        <taxon>Actinomycetes</taxon>
        <taxon>Kitasatosporales</taxon>
        <taxon>Streptomycetaceae</taxon>
        <taxon>Streptomyces</taxon>
    </lineage>
</organism>